<dbReference type="AlphaFoldDB" id="A0A9Q8Y594"/>
<evidence type="ECO:0000256" key="1">
    <source>
        <dbReference type="ARBA" id="ARBA00035644"/>
    </source>
</evidence>
<comment type="similarity">
    <text evidence="1">Belongs to the SIP oxidoreductase family.</text>
</comment>
<feature type="domain" description="FAD-binding FR-type" evidence="2">
    <location>
        <begin position="22"/>
        <end position="126"/>
    </location>
</feature>
<dbReference type="Pfam" id="PF04954">
    <property type="entry name" value="SIP"/>
    <property type="match status" value="1"/>
</dbReference>
<dbReference type="RefSeq" id="WP_034792990.1">
    <property type="nucleotide sequence ID" value="NZ_CAXURO020000001.1"/>
</dbReference>
<evidence type="ECO:0000313" key="5">
    <source>
        <dbReference type="Proteomes" id="UP001055460"/>
    </source>
</evidence>
<dbReference type="Pfam" id="PF08021">
    <property type="entry name" value="FAD_binding_9"/>
    <property type="match status" value="2"/>
</dbReference>
<dbReference type="PANTHER" id="PTHR30157:SF0">
    <property type="entry name" value="NADPH-DEPENDENT FERRIC-CHELATE REDUCTASE"/>
    <property type="match status" value="1"/>
</dbReference>
<dbReference type="InterPro" id="IPR039261">
    <property type="entry name" value="FNR_nucleotide-bd"/>
</dbReference>
<reference evidence="3" key="1">
    <citation type="submission" date="2022-06" db="EMBL/GenBank/DDBJ databases">
        <title>Physiological and biochemical characterization and genomic elucidation of a strain of the genus Ensifer adhaerens M8 that combines arsenic oxidation and chromium reduction.</title>
        <authorList>
            <person name="Li X."/>
            <person name="Yu c."/>
        </authorList>
    </citation>
    <scope>NUCLEOTIDE SEQUENCE</scope>
    <source>
        <strain evidence="3">M8</strain>
    </source>
</reference>
<evidence type="ECO:0000313" key="3">
    <source>
        <dbReference type="EMBL" id="USJ21725.1"/>
    </source>
</evidence>
<dbReference type="GeneID" id="29518748"/>
<dbReference type="GO" id="GO:0016491">
    <property type="term" value="F:oxidoreductase activity"/>
    <property type="evidence" value="ECO:0007669"/>
    <property type="project" value="InterPro"/>
</dbReference>
<proteinExistence type="inferred from homology"/>
<dbReference type="Gene3D" id="2.40.30.10">
    <property type="entry name" value="Translation factors"/>
    <property type="match status" value="1"/>
</dbReference>
<name>A0A9Q8Y594_ENSAD</name>
<gene>
    <name evidence="3" type="ORF">NE863_10340</name>
    <name evidence="4" type="ORF">P4B07_10180</name>
</gene>
<dbReference type="PROSITE" id="PS51384">
    <property type="entry name" value="FAD_FR"/>
    <property type="match status" value="1"/>
</dbReference>
<dbReference type="InterPro" id="IPR007037">
    <property type="entry name" value="SIP_rossman_dom"/>
</dbReference>
<sequence length="256" mass="28139">MDNSPNYSHLPTPRIERVRHELKRRSLVVSGIERVTPGMLRITLSGEDLADFVSLGADDHIKIFVPGANGTEERRDYTPRRYDTDARVLALDFALHEAGPVTAWAMAASVGDKLEIGGPRGSAVVSGDFTRWLLIGDETALPAIGRRIEETPAGHQITSVAAVTGLDERQKFRTKAALTTHWAYRPLDQAHDPSALLAVVRQVALEPGTFVWIAAEAAVTRAIRTHLVEERGLPLSWLKASGYWVKGKADSTEKFE</sequence>
<dbReference type="InterPro" id="IPR017938">
    <property type="entry name" value="Riboflavin_synthase-like_b-brl"/>
</dbReference>
<dbReference type="InterPro" id="IPR013113">
    <property type="entry name" value="SIP_FAD-bd"/>
</dbReference>
<evidence type="ECO:0000313" key="4">
    <source>
        <dbReference type="EMBL" id="WFP88953.1"/>
    </source>
</evidence>
<protein>
    <submittedName>
        <fullName evidence="3">Siderophore-interacting protein</fullName>
    </submittedName>
</protein>
<reference evidence="4 6" key="2">
    <citation type="submission" date="2023-03" db="EMBL/GenBank/DDBJ databases">
        <title>Comparative genome and transcriptome analysis combination mining strategies for increasing vitamin B12 production of Ensifer adhaerens strain.</title>
        <authorList>
            <person name="Yongheng L."/>
        </authorList>
    </citation>
    <scope>NUCLEOTIDE SEQUENCE [LARGE SCALE GENOMIC DNA]</scope>
    <source>
        <strain evidence="4 6">Casida A-T305</strain>
    </source>
</reference>
<evidence type="ECO:0000313" key="6">
    <source>
        <dbReference type="Proteomes" id="UP001214094"/>
    </source>
</evidence>
<dbReference type="Proteomes" id="UP001055460">
    <property type="component" value="Chromosome"/>
</dbReference>
<dbReference type="Gene3D" id="3.40.50.80">
    <property type="entry name" value="Nucleotide-binding domain of ferredoxin-NADP reductase (FNR) module"/>
    <property type="match status" value="1"/>
</dbReference>
<dbReference type="PANTHER" id="PTHR30157">
    <property type="entry name" value="FERRIC REDUCTASE, NADPH-DEPENDENT"/>
    <property type="match status" value="1"/>
</dbReference>
<organism evidence="3 5">
    <name type="scientific">Ensifer adhaerens</name>
    <name type="common">Sinorhizobium morelense</name>
    <dbReference type="NCBI Taxonomy" id="106592"/>
    <lineage>
        <taxon>Bacteria</taxon>
        <taxon>Pseudomonadati</taxon>
        <taxon>Pseudomonadota</taxon>
        <taxon>Alphaproteobacteria</taxon>
        <taxon>Hyphomicrobiales</taxon>
        <taxon>Rhizobiaceae</taxon>
        <taxon>Sinorhizobium/Ensifer group</taxon>
        <taxon>Ensifer</taxon>
    </lineage>
</organism>
<dbReference type="EMBL" id="CP121308">
    <property type="protein sequence ID" value="WFP88953.1"/>
    <property type="molecule type" value="Genomic_DNA"/>
</dbReference>
<dbReference type="Proteomes" id="UP001214094">
    <property type="component" value="Chromosome"/>
</dbReference>
<dbReference type="EMBL" id="CP098807">
    <property type="protein sequence ID" value="USJ21725.1"/>
    <property type="molecule type" value="Genomic_DNA"/>
</dbReference>
<accession>A0A9Q8Y594</accession>
<dbReference type="InterPro" id="IPR017927">
    <property type="entry name" value="FAD-bd_FR_type"/>
</dbReference>
<dbReference type="CDD" id="cd06193">
    <property type="entry name" value="siderophore_interacting"/>
    <property type="match status" value="1"/>
</dbReference>
<dbReference type="InterPro" id="IPR039374">
    <property type="entry name" value="SIP_fam"/>
</dbReference>
<dbReference type="KEGG" id="eah:FA04_10010"/>
<dbReference type="SUPFAM" id="SSF63380">
    <property type="entry name" value="Riboflavin synthase domain-like"/>
    <property type="match status" value="1"/>
</dbReference>
<evidence type="ECO:0000259" key="2">
    <source>
        <dbReference type="PROSITE" id="PS51384"/>
    </source>
</evidence>
<keyword evidence="6" id="KW-1185">Reference proteome</keyword>